<accession>A0A8J5N0Y2</accession>
<evidence type="ECO:0000313" key="3">
    <source>
        <dbReference type="Proteomes" id="UP000747542"/>
    </source>
</evidence>
<proteinExistence type="predicted"/>
<keyword evidence="3" id="KW-1185">Reference proteome</keyword>
<organism evidence="2 3">
    <name type="scientific">Homarus americanus</name>
    <name type="common">American lobster</name>
    <dbReference type="NCBI Taxonomy" id="6706"/>
    <lineage>
        <taxon>Eukaryota</taxon>
        <taxon>Metazoa</taxon>
        <taxon>Ecdysozoa</taxon>
        <taxon>Arthropoda</taxon>
        <taxon>Crustacea</taxon>
        <taxon>Multicrustacea</taxon>
        <taxon>Malacostraca</taxon>
        <taxon>Eumalacostraca</taxon>
        <taxon>Eucarida</taxon>
        <taxon>Decapoda</taxon>
        <taxon>Pleocyemata</taxon>
        <taxon>Astacidea</taxon>
        <taxon>Nephropoidea</taxon>
        <taxon>Nephropidae</taxon>
        <taxon>Homarus</taxon>
    </lineage>
</organism>
<evidence type="ECO:0000256" key="1">
    <source>
        <dbReference type="SAM" id="MobiDB-lite"/>
    </source>
</evidence>
<dbReference type="Proteomes" id="UP000747542">
    <property type="component" value="Unassembled WGS sequence"/>
</dbReference>
<sequence length="237" mass="24672">MVSEDVVVSEEDEVVVDSEREVPQDTQEAQCVVDSVAEEVFVEAVVALTLDTVVASEAISEVDSEATHTDKLVALASVAVEQGHLVGVMVVVDMGMVATGAGATAVVDIGEPQGDVAVAVEDMKGDTRNEGEYHKASRGSYGGPPMKRPRMDGESGYGNSGYGGGYNSSNYDSYGGSNYNSGPNYSSSGSGYDGYKSNTGYDSTYGGGQSYGGSSNYENYDSRGGYGTSQGYENGTY</sequence>
<feature type="compositionally biased region" description="Basic and acidic residues" evidence="1">
    <location>
        <begin position="124"/>
        <end position="135"/>
    </location>
</feature>
<reference evidence="2" key="1">
    <citation type="journal article" date="2021" name="Sci. Adv.">
        <title>The American lobster genome reveals insights on longevity, neural, and immune adaptations.</title>
        <authorList>
            <person name="Polinski J.M."/>
            <person name="Zimin A.V."/>
            <person name="Clark K.F."/>
            <person name="Kohn A.B."/>
            <person name="Sadowski N."/>
            <person name="Timp W."/>
            <person name="Ptitsyn A."/>
            <person name="Khanna P."/>
            <person name="Romanova D.Y."/>
            <person name="Williams P."/>
            <person name="Greenwood S.J."/>
            <person name="Moroz L.L."/>
            <person name="Walt D.R."/>
            <person name="Bodnar A.G."/>
        </authorList>
    </citation>
    <scope>NUCLEOTIDE SEQUENCE</scope>
    <source>
        <strain evidence="2">GMGI-L3</strain>
    </source>
</reference>
<name>A0A8J5N0Y2_HOMAM</name>
<gene>
    <name evidence="2" type="ORF">Hamer_G012516</name>
</gene>
<dbReference type="EMBL" id="JAHLQT010013238">
    <property type="protein sequence ID" value="KAG7170944.1"/>
    <property type="molecule type" value="Genomic_DNA"/>
</dbReference>
<evidence type="ECO:0000313" key="2">
    <source>
        <dbReference type="EMBL" id="KAG7170944.1"/>
    </source>
</evidence>
<feature type="region of interest" description="Disordered" evidence="1">
    <location>
        <begin position="124"/>
        <end position="156"/>
    </location>
</feature>
<feature type="region of interest" description="Disordered" evidence="1">
    <location>
        <begin position="205"/>
        <end position="237"/>
    </location>
</feature>
<comment type="caution">
    <text evidence="2">The sequence shown here is derived from an EMBL/GenBank/DDBJ whole genome shotgun (WGS) entry which is preliminary data.</text>
</comment>
<protein>
    <submittedName>
        <fullName evidence="2">Uncharacterized protein</fullName>
    </submittedName>
</protein>
<dbReference type="AlphaFoldDB" id="A0A8J5N0Y2"/>